<dbReference type="EMBL" id="JAGPXC010000011">
    <property type="protein sequence ID" value="KAH6645595.1"/>
    <property type="molecule type" value="Genomic_DNA"/>
</dbReference>
<comment type="caution">
    <text evidence="1">The sequence shown here is derived from an EMBL/GenBank/DDBJ whole genome shotgun (WGS) entry which is preliminary data.</text>
</comment>
<reference evidence="1" key="1">
    <citation type="journal article" date="2021" name="Nat. Commun.">
        <title>Genetic determinants of endophytism in the Arabidopsis root mycobiome.</title>
        <authorList>
            <person name="Mesny F."/>
            <person name="Miyauchi S."/>
            <person name="Thiergart T."/>
            <person name="Pickel B."/>
            <person name="Atanasova L."/>
            <person name="Karlsson M."/>
            <person name="Huettel B."/>
            <person name="Barry K.W."/>
            <person name="Haridas S."/>
            <person name="Chen C."/>
            <person name="Bauer D."/>
            <person name="Andreopoulos W."/>
            <person name="Pangilinan J."/>
            <person name="LaButti K."/>
            <person name="Riley R."/>
            <person name="Lipzen A."/>
            <person name="Clum A."/>
            <person name="Drula E."/>
            <person name="Henrissat B."/>
            <person name="Kohler A."/>
            <person name="Grigoriev I.V."/>
            <person name="Martin F.M."/>
            <person name="Hacquard S."/>
        </authorList>
    </citation>
    <scope>NUCLEOTIDE SEQUENCE</scope>
    <source>
        <strain evidence="1">MPI-SDFR-AT-0073</strain>
    </source>
</reference>
<sequence>METAVLVQDAARFQAWLDGLTCRGIGVMLKPGGDSNCFKRSHWALSGQYLAFFFKVRELMKGDARVLGGAIEWHETHEGAEFECQAVLIVVPRDLAGDLWNGCFADAGYGHLKGTFVMFTDLLYLFSLTEQEVFDLQGETGGPFSWNLNQIAIEGRHGIVASFSTFSLMERVESGQRPFRRRVSHV</sequence>
<gene>
    <name evidence="1" type="ORF">BKA67DRAFT_541792</name>
</gene>
<dbReference type="Proteomes" id="UP000758603">
    <property type="component" value="Unassembled WGS sequence"/>
</dbReference>
<protein>
    <submittedName>
        <fullName evidence="1">Uncharacterized protein</fullName>
    </submittedName>
</protein>
<dbReference type="GeneID" id="70129883"/>
<keyword evidence="2" id="KW-1185">Reference proteome</keyword>
<organism evidence="1 2">
    <name type="scientific">Truncatella angustata</name>
    <dbReference type="NCBI Taxonomy" id="152316"/>
    <lineage>
        <taxon>Eukaryota</taxon>
        <taxon>Fungi</taxon>
        <taxon>Dikarya</taxon>
        <taxon>Ascomycota</taxon>
        <taxon>Pezizomycotina</taxon>
        <taxon>Sordariomycetes</taxon>
        <taxon>Xylariomycetidae</taxon>
        <taxon>Amphisphaeriales</taxon>
        <taxon>Sporocadaceae</taxon>
        <taxon>Truncatella</taxon>
    </lineage>
</organism>
<proteinExistence type="predicted"/>
<evidence type="ECO:0000313" key="2">
    <source>
        <dbReference type="Proteomes" id="UP000758603"/>
    </source>
</evidence>
<evidence type="ECO:0000313" key="1">
    <source>
        <dbReference type="EMBL" id="KAH6645595.1"/>
    </source>
</evidence>
<name>A0A9P8RLU2_9PEZI</name>
<dbReference type="RefSeq" id="XP_045952109.1">
    <property type="nucleotide sequence ID" value="XM_046100991.1"/>
</dbReference>
<accession>A0A9P8RLU2</accession>
<dbReference type="AlphaFoldDB" id="A0A9P8RLU2"/>